<dbReference type="InterPro" id="IPR037523">
    <property type="entry name" value="VOC_core"/>
</dbReference>
<reference evidence="2 3" key="1">
    <citation type="submission" date="2018-03" db="EMBL/GenBank/DDBJ databases">
        <authorList>
            <person name="Keele B.F."/>
        </authorList>
    </citation>
    <scope>NUCLEOTIDE SEQUENCE [LARGE SCALE GENOMIC DNA]</scope>
    <source>
        <strain evidence="2 3">CECT 8811</strain>
    </source>
</reference>
<dbReference type="EMBL" id="OMOI01000001">
    <property type="protein sequence ID" value="SPF76262.1"/>
    <property type="molecule type" value="Genomic_DNA"/>
</dbReference>
<evidence type="ECO:0000313" key="3">
    <source>
        <dbReference type="Proteomes" id="UP000244911"/>
    </source>
</evidence>
<dbReference type="AlphaFoldDB" id="A0A2R8AJN4"/>
<dbReference type="InterPro" id="IPR029068">
    <property type="entry name" value="Glyas_Bleomycin-R_OHBP_Dase"/>
</dbReference>
<accession>A0A2R8AJN4</accession>
<dbReference type="Gene3D" id="3.10.180.10">
    <property type="entry name" value="2,3-Dihydroxybiphenyl 1,2-Dioxygenase, domain 1"/>
    <property type="match status" value="1"/>
</dbReference>
<dbReference type="Pfam" id="PF00903">
    <property type="entry name" value="Glyoxalase"/>
    <property type="match status" value="1"/>
</dbReference>
<dbReference type="SUPFAM" id="SSF54593">
    <property type="entry name" value="Glyoxalase/Bleomycin resistance protein/Dihydroxybiphenyl dioxygenase"/>
    <property type="match status" value="1"/>
</dbReference>
<dbReference type="OrthoDB" id="9794917at2"/>
<proteinExistence type="predicted"/>
<gene>
    <name evidence="2" type="ORF">ALP8811_01264</name>
</gene>
<dbReference type="InterPro" id="IPR004360">
    <property type="entry name" value="Glyas_Fos-R_dOase_dom"/>
</dbReference>
<keyword evidence="3" id="KW-1185">Reference proteome</keyword>
<name>A0A2R8AJN4_9RHOB</name>
<dbReference type="PANTHER" id="PTHR36437:SF2">
    <property type="entry name" value="GLYOXALASE_BLEOMYCIN RESISTANCE PROTEIN_DIOXYGENASE"/>
    <property type="match status" value="1"/>
</dbReference>
<dbReference type="PROSITE" id="PS51819">
    <property type="entry name" value="VOC"/>
    <property type="match status" value="1"/>
</dbReference>
<sequence length="130" mass="14437">MTNCLALVTFLTDDYDKAIAWFQTALGFVLLEDSDMGGGKRWVRMAPYPKSETAFLIAKAIGNQADSIGRQAGGRVGHFLFTDDFDGMIARMQSASVVFRESPRNEPYGKVVVFEDLHGNPWDLMQPAKT</sequence>
<feature type="domain" description="VOC" evidence="1">
    <location>
        <begin position="4"/>
        <end position="127"/>
    </location>
</feature>
<dbReference type="PANTHER" id="PTHR36437">
    <property type="entry name" value="GLYOXALASE/BLEOMYCIN RESISTANCE PROTEIN/DIOXYGENASE"/>
    <property type="match status" value="1"/>
</dbReference>
<dbReference type="Proteomes" id="UP000244911">
    <property type="component" value="Unassembled WGS sequence"/>
</dbReference>
<protein>
    <recommendedName>
        <fullName evidence="1">VOC domain-containing protein</fullName>
    </recommendedName>
</protein>
<dbReference type="RefSeq" id="WP_108856282.1">
    <property type="nucleotide sequence ID" value="NZ_OMOI01000001.1"/>
</dbReference>
<organism evidence="2 3">
    <name type="scientific">Aliiroseovarius pelagivivens</name>
    <dbReference type="NCBI Taxonomy" id="1639690"/>
    <lineage>
        <taxon>Bacteria</taxon>
        <taxon>Pseudomonadati</taxon>
        <taxon>Pseudomonadota</taxon>
        <taxon>Alphaproteobacteria</taxon>
        <taxon>Rhodobacterales</taxon>
        <taxon>Paracoccaceae</taxon>
        <taxon>Aliiroseovarius</taxon>
    </lineage>
</organism>
<evidence type="ECO:0000313" key="2">
    <source>
        <dbReference type="EMBL" id="SPF76262.1"/>
    </source>
</evidence>
<evidence type="ECO:0000259" key="1">
    <source>
        <dbReference type="PROSITE" id="PS51819"/>
    </source>
</evidence>